<organism evidence="9 10">
    <name type="scientific">Sordaria macrospora</name>
    <dbReference type="NCBI Taxonomy" id="5147"/>
    <lineage>
        <taxon>Eukaryota</taxon>
        <taxon>Fungi</taxon>
        <taxon>Dikarya</taxon>
        <taxon>Ascomycota</taxon>
        <taxon>Pezizomycotina</taxon>
        <taxon>Sordariomycetes</taxon>
        <taxon>Sordariomycetidae</taxon>
        <taxon>Sordariales</taxon>
        <taxon>Sordariaceae</taxon>
        <taxon>Sordaria</taxon>
    </lineage>
</organism>
<evidence type="ECO:0000313" key="10">
    <source>
        <dbReference type="Proteomes" id="UP000433876"/>
    </source>
</evidence>
<keyword evidence="4" id="KW-0238">DNA-binding</keyword>
<dbReference type="CDD" id="cd14810">
    <property type="entry name" value="bZIP_u1"/>
    <property type="match status" value="1"/>
</dbReference>
<feature type="compositionally biased region" description="Polar residues" evidence="7">
    <location>
        <begin position="198"/>
        <end position="218"/>
    </location>
</feature>
<comment type="similarity">
    <text evidence="2">Belongs to the bZIP family.</text>
</comment>
<gene>
    <name evidence="9" type="ORF">SMACR_08797</name>
</gene>
<dbReference type="InterPro" id="IPR004827">
    <property type="entry name" value="bZIP"/>
</dbReference>
<dbReference type="GO" id="GO:0005634">
    <property type="term" value="C:nucleus"/>
    <property type="evidence" value="ECO:0007669"/>
    <property type="project" value="UniProtKB-SubCell"/>
</dbReference>
<dbReference type="Gene3D" id="1.20.5.170">
    <property type="match status" value="1"/>
</dbReference>
<evidence type="ECO:0000313" key="9">
    <source>
        <dbReference type="EMBL" id="KAA8628736.1"/>
    </source>
</evidence>
<protein>
    <recommendedName>
        <fullName evidence="8">BZIP domain-containing protein</fullName>
    </recommendedName>
</protein>
<dbReference type="SUPFAM" id="SSF57959">
    <property type="entry name" value="Leucine zipper domain"/>
    <property type="match status" value="1"/>
</dbReference>
<evidence type="ECO:0000256" key="2">
    <source>
        <dbReference type="ARBA" id="ARBA00007163"/>
    </source>
</evidence>
<dbReference type="GO" id="GO:0003677">
    <property type="term" value="F:DNA binding"/>
    <property type="evidence" value="ECO:0007669"/>
    <property type="project" value="UniProtKB-KW"/>
</dbReference>
<dbReference type="PANTHER" id="PTHR47416">
    <property type="entry name" value="BASIC-LEUCINE ZIPPER TRANSCRIPTION FACTOR F-RELATED"/>
    <property type="match status" value="1"/>
</dbReference>
<dbReference type="PANTHER" id="PTHR47416:SF8">
    <property type="entry name" value="BASIC-LEUCINE ZIPPER TRANSCRIPTION FACTOR E-RELATED"/>
    <property type="match status" value="1"/>
</dbReference>
<dbReference type="GO" id="GO:0003700">
    <property type="term" value="F:DNA-binding transcription factor activity"/>
    <property type="evidence" value="ECO:0007669"/>
    <property type="project" value="InterPro"/>
</dbReference>
<name>A0A8S8ZIS6_SORMA</name>
<feature type="compositionally biased region" description="Low complexity" evidence="7">
    <location>
        <begin position="28"/>
        <end position="45"/>
    </location>
</feature>
<sequence length="463" mass="51485">MAGMGHCRFADLPRSFPQLDGLAQNTDSSPARRSARSFSSISTSSGQQPRTVFFATTNNDPIVGYSDMNLTNSANKTVNPSELFLDTNQPGTAWDQSPYHSDLLLSGLGFDTSNFAIGQHANSAFNALENTKRLTANFPTQPSLVTQSQVLEAQPTGNGPTYLDSIQHSGPNFDWAGDNSINSINFSIPTPFNPPQQPVSGWNTPATTPLAPRQTQHRSGPGRSYGLTNGQSNHQSEKEKYFAITHRQTDQYHHRVDKRNKVQRLLINMKSMPVIEERPCEFPKLSKRGKHRDEDDLDDDERVLKGEEAKGMTSAQRRQLRNKVSARNFRARKKDYINDLEEKCKEQHRTILQLEANLRAQITDSDRCKALIVELLGLPQMADLLGHYEKKISAMAQTIAPAQSQLNMDSSISDSIGMASSQSQPNSMFTTSTWAQQLQNDSAELDDFSEEIGIDPAGLNFPR</sequence>
<reference evidence="9 10" key="1">
    <citation type="submission" date="2017-07" db="EMBL/GenBank/DDBJ databases">
        <title>Genome sequence of the Sordaria macrospora wild type strain R19027.</title>
        <authorList>
            <person name="Nowrousian M."/>
            <person name="Teichert I."/>
            <person name="Kueck U."/>
        </authorList>
    </citation>
    <scope>NUCLEOTIDE SEQUENCE [LARGE SCALE GENOMIC DNA]</scope>
    <source>
        <strain evidence="9 10">R19027</strain>
        <tissue evidence="9">Mycelium</tissue>
    </source>
</reference>
<evidence type="ECO:0000259" key="8">
    <source>
        <dbReference type="PROSITE" id="PS00036"/>
    </source>
</evidence>
<feature type="region of interest" description="Disordered" evidence="7">
    <location>
        <begin position="196"/>
        <end position="236"/>
    </location>
</feature>
<dbReference type="PROSITE" id="PS00036">
    <property type="entry name" value="BZIP_BASIC"/>
    <property type="match status" value="1"/>
</dbReference>
<evidence type="ECO:0000256" key="7">
    <source>
        <dbReference type="SAM" id="MobiDB-lite"/>
    </source>
</evidence>
<dbReference type="EMBL" id="NMPR01000166">
    <property type="protein sequence ID" value="KAA8628736.1"/>
    <property type="molecule type" value="Genomic_DNA"/>
</dbReference>
<evidence type="ECO:0000256" key="4">
    <source>
        <dbReference type="ARBA" id="ARBA00023125"/>
    </source>
</evidence>
<dbReference type="VEuPathDB" id="FungiDB:SMAC_08797"/>
<evidence type="ECO:0000256" key="1">
    <source>
        <dbReference type="ARBA" id="ARBA00004123"/>
    </source>
</evidence>
<evidence type="ECO:0000256" key="5">
    <source>
        <dbReference type="ARBA" id="ARBA00023163"/>
    </source>
</evidence>
<dbReference type="Proteomes" id="UP000433876">
    <property type="component" value="Unassembled WGS sequence"/>
</dbReference>
<comment type="subcellular location">
    <subcellularLocation>
        <location evidence="1">Nucleus</location>
    </subcellularLocation>
</comment>
<keyword evidence="6" id="KW-0539">Nucleus</keyword>
<proteinExistence type="inferred from homology"/>
<dbReference type="AlphaFoldDB" id="A0A8S8ZIS6"/>
<evidence type="ECO:0000256" key="3">
    <source>
        <dbReference type="ARBA" id="ARBA00023015"/>
    </source>
</evidence>
<dbReference type="InterPro" id="IPR046347">
    <property type="entry name" value="bZIP_sf"/>
</dbReference>
<feature type="region of interest" description="Disordered" evidence="7">
    <location>
        <begin position="18"/>
        <end position="51"/>
    </location>
</feature>
<keyword evidence="5" id="KW-0804">Transcription</keyword>
<keyword evidence="3" id="KW-0805">Transcription regulation</keyword>
<accession>A0A8S8ZIS6</accession>
<feature type="domain" description="BZIP" evidence="8">
    <location>
        <begin position="317"/>
        <end position="332"/>
    </location>
</feature>
<evidence type="ECO:0000256" key="6">
    <source>
        <dbReference type="ARBA" id="ARBA00023242"/>
    </source>
</evidence>
<comment type="caution">
    <text evidence="9">The sequence shown here is derived from an EMBL/GenBank/DDBJ whole genome shotgun (WGS) entry which is preliminary data.</text>
</comment>